<dbReference type="NCBIfam" id="TIGR03063">
    <property type="entry name" value="srtB_target"/>
    <property type="match status" value="1"/>
</dbReference>
<protein>
    <recommendedName>
        <fullName evidence="10">NEAT domain-containing protein</fullName>
    </recommendedName>
</protein>
<feature type="region of interest" description="Disordered" evidence="7">
    <location>
        <begin position="150"/>
        <end position="191"/>
    </location>
</feature>
<dbReference type="InterPro" id="IPR017502">
    <property type="entry name" value="Sortase_SrtB_target"/>
</dbReference>
<name>A0A094YUJ8_ALKAL</name>
<dbReference type="EMBL" id="JALP01000264">
    <property type="protein sequence ID" value="THG89108.1"/>
    <property type="molecule type" value="Genomic_DNA"/>
</dbReference>
<gene>
    <name evidence="12" type="ORF">AJ85_19575</name>
    <name evidence="11" type="ORF">BALCAV_0211715</name>
</gene>
<evidence type="ECO:0000256" key="2">
    <source>
        <dbReference type="ARBA" id="ARBA00022512"/>
    </source>
</evidence>
<evidence type="ECO:0000313" key="13">
    <source>
        <dbReference type="Proteomes" id="UP000002754"/>
    </source>
</evidence>
<keyword evidence="13" id="KW-1185">Reference proteome</keyword>
<feature type="compositionally biased region" description="Polar residues" evidence="7">
    <location>
        <begin position="177"/>
        <end position="191"/>
    </location>
</feature>
<dbReference type="Proteomes" id="UP000297014">
    <property type="component" value="Unassembled WGS sequence"/>
</dbReference>
<proteinExistence type="predicted"/>
<evidence type="ECO:0000256" key="4">
    <source>
        <dbReference type="ARBA" id="ARBA00022729"/>
    </source>
</evidence>
<reference evidence="11 13" key="1">
    <citation type="journal article" date="2014" name="Genome Announc.">
        <title>Draft Genome Sequence of Bacillus alcalophilus AV1934, a Classic Alkaliphile Isolated from Human Feces in 1934.</title>
        <authorList>
            <person name="Attie O."/>
            <person name="Jayaprakash A."/>
            <person name="Shah H."/>
            <person name="Paulsen I.T."/>
            <person name="Morino M."/>
            <person name="Takahashi Y."/>
            <person name="Narumi I."/>
            <person name="Sachidanandam R."/>
            <person name="Satoh K."/>
            <person name="Ito M."/>
            <person name="Krulwich T.A."/>
        </authorList>
    </citation>
    <scope>NUCLEOTIDE SEQUENCE [LARGE SCALE GENOMIC DNA]</scope>
    <source>
        <strain evidence="11 13">AV1934</strain>
    </source>
</reference>
<sequence length="222" mass="24492">MKVKKFLPFLLLIALIATTLMPMSTNASTDLADGEYSISYTVLHSDNDSASIANDYWEKPAKIIVKDGKMDVQMTINHSSWVTEFKVHNQDVRVLSTDQSNDKRTVQFPVSDLSNPLAANIHVIVKDINYDHGYTVRFSFDQNSLQALSVPQNNNTNASSSNSESETEEVVSGSQSPSATNNVASENVSNPQTSDTTQIVIFIILIALTGFVLMRNFNAQKI</sequence>
<evidence type="ECO:0000256" key="5">
    <source>
        <dbReference type="ARBA" id="ARBA00023004"/>
    </source>
</evidence>
<dbReference type="Proteomes" id="UP000002754">
    <property type="component" value="Unassembled WGS sequence"/>
</dbReference>
<keyword evidence="8" id="KW-0812">Transmembrane</keyword>
<evidence type="ECO:0000313" key="12">
    <source>
        <dbReference type="EMBL" id="THG89108.1"/>
    </source>
</evidence>
<evidence type="ECO:0000256" key="1">
    <source>
        <dbReference type="ARBA" id="ARBA00004168"/>
    </source>
</evidence>
<dbReference type="SUPFAM" id="SSF158911">
    <property type="entry name" value="NEAT domain-like"/>
    <property type="match status" value="1"/>
</dbReference>
<dbReference type="GO" id="GO:0009274">
    <property type="term" value="C:peptidoglycan-based cell wall"/>
    <property type="evidence" value="ECO:0007669"/>
    <property type="project" value="InterPro"/>
</dbReference>
<feature type="signal peptide" evidence="9">
    <location>
        <begin position="1"/>
        <end position="27"/>
    </location>
</feature>
<reference evidence="12 14" key="2">
    <citation type="submission" date="2014-01" db="EMBL/GenBank/DDBJ databases">
        <title>Draft genome sequencing of Bacillus alcalophilus CGMCC 1.3604.</title>
        <authorList>
            <person name="Yang J."/>
            <person name="Diao L."/>
            <person name="Yang S."/>
        </authorList>
    </citation>
    <scope>NUCLEOTIDE SEQUENCE [LARGE SCALE GENOMIC DNA]</scope>
    <source>
        <strain evidence="12 14">CGMCC 1.3604</strain>
    </source>
</reference>
<keyword evidence="8" id="KW-1133">Transmembrane helix</keyword>
<keyword evidence="4 9" id="KW-0732">Signal</keyword>
<evidence type="ECO:0000256" key="6">
    <source>
        <dbReference type="ARBA" id="ARBA00023088"/>
    </source>
</evidence>
<dbReference type="GO" id="GO:0030492">
    <property type="term" value="F:hemoglobin binding"/>
    <property type="evidence" value="ECO:0007669"/>
    <property type="project" value="InterPro"/>
</dbReference>
<dbReference type="SMART" id="SM00725">
    <property type="entry name" value="NEAT"/>
    <property type="match status" value="1"/>
</dbReference>
<dbReference type="InterPro" id="IPR006635">
    <property type="entry name" value="NEAT_dom"/>
</dbReference>
<organism evidence="11 13">
    <name type="scientific">Alkalihalobacillus alcalophilus ATCC 27647 = CGMCC 1.3604</name>
    <dbReference type="NCBI Taxonomy" id="1218173"/>
    <lineage>
        <taxon>Bacteria</taxon>
        <taxon>Bacillati</taxon>
        <taxon>Bacillota</taxon>
        <taxon>Bacilli</taxon>
        <taxon>Bacillales</taxon>
        <taxon>Bacillaceae</taxon>
        <taxon>Alkalihalobacillus</taxon>
    </lineage>
</organism>
<keyword evidence="2" id="KW-0134">Cell wall</keyword>
<dbReference type="PANTHER" id="PTHR37824:SF1">
    <property type="entry name" value="IRON-REGULATED SURFACE DETERMINANT PROTEIN C"/>
    <property type="match status" value="1"/>
</dbReference>
<dbReference type="RefSeq" id="WP_003323621.1">
    <property type="nucleotide sequence ID" value="NZ_ALPT02000035.1"/>
</dbReference>
<keyword evidence="5" id="KW-0408">Iron</keyword>
<dbReference type="PROSITE" id="PS50978">
    <property type="entry name" value="NEAT"/>
    <property type="match status" value="1"/>
</dbReference>
<dbReference type="CDD" id="cd06920">
    <property type="entry name" value="NEAT"/>
    <property type="match status" value="1"/>
</dbReference>
<evidence type="ECO:0000256" key="3">
    <source>
        <dbReference type="ARBA" id="ARBA00022525"/>
    </source>
</evidence>
<accession>A0A094YUJ8</accession>
<keyword evidence="8" id="KW-0472">Membrane</keyword>
<dbReference type="Gene3D" id="2.60.40.1850">
    <property type="match status" value="1"/>
</dbReference>
<dbReference type="STRING" id="1218173.BALCAV_0211715"/>
<dbReference type="PANTHER" id="PTHR37824">
    <property type="entry name" value="IRON-REGULATED SURFACE DETERMINANT PROTEIN C"/>
    <property type="match status" value="1"/>
</dbReference>
<dbReference type="eggNOG" id="COG5386">
    <property type="taxonomic scope" value="Bacteria"/>
</dbReference>
<evidence type="ECO:0000313" key="11">
    <source>
        <dbReference type="EMBL" id="KGA97177.1"/>
    </source>
</evidence>
<feature type="chain" id="PRO_5033215604" description="NEAT domain-containing protein" evidence="9">
    <location>
        <begin position="28"/>
        <end position="222"/>
    </location>
</feature>
<dbReference type="InterPro" id="IPR037250">
    <property type="entry name" value="NEAT_dom_sf"/>
</dbReference>
<feature type="domain" description="NEAT" evidence="10">
    <location>
        <begin position="31"/>
        <end position="148"/>
    </location>
</feature>
<keyword evidence="6" id="KW-0572">Peptidoglycan-anchor</keyword>
<evidence type="ECO:0000313" key="14">
    <source>
        <dbReference type="Proteomes" id="UP000297014"/>
    </source>
</evidence>
<comment type="subcellular location">
    <subcellularLocation>
        <location evidence="1">Secreted</location>
        <location evidence="1">Cell wall</location>
        <topology evidence="1">Peptidoglycan-anchor</topology>
    </subcellularLocation>
</comment>
<dbReference type="AlphaFoldDB" id="A0A094YUJ8"/>
<dbReference type="GO" id="GO:0015886">
    <property type="term" value="P:heme transport"/>
    <property type="evidence" value="ECO:0007669"/>
    <property type="project" value="InterPro"/>
</dbReference>
<dbReference type="Pfam" id="PF05031">
    <property type="entry name" value="NEAT"/>
    <property type="match status" value="1"/>
</dbReference>
<evidence type="ECO:0000259" key="10">
    <source>
        <dbReference type="PROSITE" id="PS50978"/>
    </source>
</evidence>
<evidence type="ECO:0000256" key="7">
    <source>
        <dbReference type="SAM" id="MobiDB-lite"/>
    </source>
</evidence>
<feature type="transmembrane region" description="Helical" evidence="8">
    <location>
        <begin position="199"/>
        <end position="217"/>
    </location>
</feature>
<dbReference type="InterPro" id="IPR019909">
    <property type="entry name" value="Haem_uptake_protein_IsdC"/>
</dbReference>
<keyword evidence="3" id="KW-0964">Secreted</keyword>
<comment type="caution">
    <text evidence="11">The sequence shown here is derived from an EMBL/GenBank/DDBJ whole genome shotgun (WGS) entry which is preliminary data.</text>
</comment>
<evidence type="ECO:0000256" key="9">
    <source>
        <dbReference type="SAM" id="SignalP"/>
    </source>
</evidence>
<evidence type="ECO:0000256" key="8">
    <source>
        <dbReference type="SAM" id="Phobius"/>
    </source>
</evidence>
<dbReference type="NCBIfam" id="TIGR03656">
    <property type="entry name" value="IsdC"/>
    <property type="match status" value="1"/>
</dbReference>
<dbReference type="InterPro" id="IPR050436">
    <property type="entry name" value="IsdA"/>
</dbReference>
<dbReference type="EMBL" id="ALPT02000035">
    <property type="protein sequence ID" value="KGA97177.1"/>
    <property type="molecule type" value="Genomic_DNA"/>
</dbReference>
<feature type="compositionally biased region" description="Low complexity" evidence="7">
    <location>
        <begin position="152"/>
        <end position="176"/>
    </location>
</feature>